<feature type="domain" description="Glycosyl hydrolase family 13 catalytic" evidence="3">
    <location>
        <begin position="195"/>
        <end position="618"/>
    </location>
</feature>
<proteinExistence type="inferred from homology"/>
<keyword evidence="5" id="KW-1185">Reference proteome</keyword>
<dbReference type="CDD" id="cd11326">
    <property type="entry name" value="AmyAc_Glg_debranch"/>
    <property type="match status" value="1"/>
</dbReference>
<evidence type="ECO:0000256" key="2">
    <source>
        <dbReference type="SAM" id="MobiDB-lite"/>
    </source>
</evidence>
<gene>
    <name evidence="4" type="ORF">PGLA1383_LOCUS49569</name>
</gene>
<reference evidence="4" key="1">
    <citation type="submission" date="2021-02" db="EMBL/GenBank/DDBJ databases">
        <authorList>
            <person name="Dougan E. K."/>
            <person name="Rhodes N."/>
            <person name="Thang M."/>
            <person name="Chan C."/>
        </authorList>
    </citation>
    <scope>NUCLEOTIDE SEQUENCE</scope>
</reference>
<evidence type="ECO:0000256" key="1">
    <source>
        <dbReference type="ARBA" id="ARBA00008061"/>
    </source>
</evidence>
<comment type="similarity">
    <text evidence="1">Belongs to the glycosyl hydrolase 13 family.</text>
</comment>
<dbReference type="InterPro" id="IPR017853">
    <property type="entry name" value="GH"/>
</dbReference>
<feature type="compositionally biased region" description="Polar residues" evidence="2">
    <location>
        <begin position="516"/>
        <end position="531"/>
    </location>
</feature>
<sequence>MAPERPSALRQTAIRPEILSVKNFGRLRLAPGRALPFGCSQASGALNFSLAAPDAKDIWLVIEVPSLLGAGATRHTKYTGKNVMPVWLQLSGTNRTGHMWHIQVSSQISMEGFRYAWLVDPILGVDGKPLASAPKVLDPCARMVDTGHASDWNRRVEGSKYSPLAVVPDFRALMAFNWEGVTSPGLELKDLVVYEAHVRSFTRHPDSGLSQPSNAGTFLGFVEKIPHLLRLGINCVELLPIFEFDETACPRLHPETGQYLCQYWGYQTAAYYAPMQRLASGSSSNIGTAIVEFKTLVRELHRHGIEVILDVVFNHTGEGAWGENNWHSLSKVAETHYYLMSNGHHTNYTGCGNTVNANNPLCSEWICDCLRYWALEMKVDGFRFDLASSMTRGADGQILPDPPCIRRLTSDPCLQHVKLIAEPWDCSWPDGYLVGKFPSCGQPRWAEWNGKFRDTVRKFIKGDAGMKGQFASRMCGSEDLYAHDGRGPCHSLNFITSHDGFTLRDLVTYNQKHNSLNAEESGDDNNMSWNCGSKEDEGPTTDPEVLALRERQMRNLMLALFLSAGTPMLSAGDEYGRSQGGNNNTWCQDNELNWFSWKDCAAEEAGFVRFMRLLIGLRKQHSHFFCRTDFMTAQNISWNHSDWDDQYNYLSFILHSGTDNSSDADCAEGAGCAESSDQASRPSDTPGSSNDTRSEGGSTYGSSRASGSASSNTRSTSVAAQSSKLLVAFNAGHQAFSCHLPAGCDWYRIVDSSLEAPRDICESDEDAQAITGESYVMTPYSCIVLRSFQDPADALSYSNLEFECVEEQKVAHQLQDVVQRPYSSHLFEEDDYTEVACFEETLEGSNKPLRSTMQVPRGSPRNYGGA</sequence>
<feature type="compositionally biased region" description="Polar residues" evidence="2">
    <location>
        <begin position="675"/>
        <end position="691"/>
    </location>
</feature>
<evidence type="ECO:0000259" key="3">
    <source>
        <dbReference type="SMART" id="SM00642"/>
    </source>
</evidence>
<dbReference type="PANTHER" id="PTHR43002">
    <property type="entry name" value="GLYCOGEN DEBRANCHING ENZYME"/>
    <property type="match status" value="1"/>
</dbReference>
<dbReference type="Pfam" id="PF21156">
    <property type="entry name" value="ISOA1-3_C"/>
    <property type="match status" value="1"/>
</dbReference>
<dbReference type="AlphaFoldDB" id="A0A813H808"/>
<dbReference type="SUPFAM" id="SSF51445">
    <property type="entry name" value="(Trans)glycosidases"/>
    <property type="match status" value="1"/>
</dbReference>
<dbReference type="GO" id="GO:0005975">
    <property type="term" value="P:carbohydrate metabolic process"/>
    <property type="evidence" value="ECO:0007669"/>
    <property type="project" value="InterPro"/>
</dbReference>
<feature type="compositionally biased region" description="Low complexity" evidence="2">
    <location>
        <begin position="696"/>
        <end position="714"/>
    </location>
</feature>
<dbReference type="SUPFAM" id="SSF51011">
    <property type="entry name" value="Glycosyl hydrolase domain"/>
    <property type="match status" value="1"/>
</dbReference>
<name>A0A813H808_POLGL</name>
<dbReference type="InterPro" id="IPR006047">
    <property type="entry name" value="GH13_cat_dom"/>
</dbReference>
<dbReference type="Gene3D" id="3.20.20.80">
    <property type="entry name" value="Glycosidases"/>
    <property type="match status" value="1"/>
</dbReference>
<dbReference type="InterPro" id="IPR048650">
    <property type="entry name" value="ISOA1-3-like_C"/>
</dbReference>
<dbReference type="SMART" id="SM00642">
    <property type="entry name" value="Aamy"/>
    <property type="match status" value="1"/>
</dbReference>
<comment type="caution">
    <text evidence="4">The sequence shown here is derived from an EMBL/GenBank/DDBJ whole genome shotgun (WGS) entry which is preliminary data.</text>
</comment>
<dbReference type="InterPro" id="IPR013783">
    <property type="entry name" value="Ig-like_fold"/>
</dbReference>
<dbReference type="OMA" id="WGNDFGR"/>
<dbReference type="OrthoDB" id="204980at2759"/>
<dbReference type="Proteomes" id="UP000654075">
    <property type="component" value="Unassembled WGS sequence"/>
</dbReference>
<organism evidence="4 5">
    <name type="scientific">Polarella glacialis</name>
    <name type="common">Dinoflagellate</name>
    <dbReference type="NCBI Taxonomy" id="89957"/>
    <lineage>
        <taxon>Eukaryota</taxon>
        <taxon>Sar</taxon>
        <taxon>Alveolata</taxon>
        <taxon>Dinophyceae</taxon>
        <taxon>Suessiales</taxon>
        <taxon>Suessiaceae</taxon>
        <taxon>Polarella</taxon>
    </lineage>
</organism>
<feature type="region of interest" description="Disordered" evidence="2">
    <location>
        <begin position="666"/>
        <end position="714"/>
    </location>
</feature>
<dbReference type="Gene3D" id="2.60.40.10">
    <property type="entry name" value="Immunoglobulins"/>
    <property type="match status" value="1"/>
</dbReference>
<dbReference type="InterPro" id="IPR014756">
    <property type="entry name" value="Ig_E-set"/>
</dbReference>
<dbReference type="SUPFAM" id="SSF81296">
    <property type="entry name" value="E set domains"/>
    <property type="match status" value="1"/>
</dbReference>
<dbReference type="EMBL" id="CAJNNV010030840">
    <property type="protein sequence ID" value="CAE8633813.1"/>
    <property type="molecule type" value="Genomic_DNA"/>
</dbReference>
<feature type="region of interest" description="Disordered" evidence="2">
    <location>
        <begin position="516"/>
        <end position="541"/>
    </location>
</feature>
<dbReference type="Gene3D" id="2.60.40.1180">
    <property type="entry name" value="Golgi alpha-mannosidase II"/>
    <property type="match status" value="1"/>
</dbReference>
<protein>
    <recommendedName>
        <fullName evidence="3">Glycosyl hydrolase family 13 catalytic domain-containing protein</fullName>
    </recommendedName>
</protein>
<evidence type="ECO:0000313" key="4">
    <source>
        <dbReference type="EMBL" id="CAE8633813.1"/>
    </source>
</evidence>
<dbReference type="Pfam" id="PF00128">
    <property type="entry name" value="Alpha-amylase"/>
    <property type="match status" value="1"/>
</dbReference>
<accession>A0A813H808</accession>
<dbReference type="InterPro" id="IPR013780">
    <property type="entry name" value="Glyco_hydro_b"/>
</dbReference>
<evidence type="ECO:0000313" key="5">
    <source>
        <dbReference type="Proteomes" id="UP000654075"/>
    </source>
</evidence>